<protein>
    <recommendedName>
        <fullName evidence="3">Luciferase-like monooxygenase</fullName>
    </recommendedName>
</protein>
<evidence type="ECO:0000313" key="2">
    <source>
        <dbReference type="Proteomes" id="UP000660454"/>
    </source>
</evidence>
<accession>A0ABQ4GSW9</accession>
<organism evidence="1 2">
    <name type="scientific">Microbispora siamensis</name>
    <dbReference type="NCBI Taxonomy" id="564413"/>
    <lineage>
        <taxon>Bacteria</taxon>
        <taxon>Bacillati</taxon>
        <taxon>Actinomycetota</taxon>
        <taxon>Actinomycetes</taxon>
        <taxon>Streptosporangiales</taxon>
        <taxon>Streptosporangiaceae</taxon>
        <taxon>Microbispora</taxon>
    </lineage>
</organism>
<proteinExistence type="predicted"/>
<reference evidence="1 2" key="1">
    <citation type="submission" date="2021-01" db="EMBL/GenBank/DDBJ databases">
        <title>Whole genome shotgun sequence of Microbispora siamensis NBRC 104113.</title>
        <authorList>
            <person name="Komaki H."/>
            <person name="Tamura T."/>
        </authorList>
    </citation>
    <scope>NUCLEOTIDE SEQUENCE [LARGE SCALE GENOMIC DNA]</scope>
    <source>
        <strain evidence="1 2">NBRC 104113</strain>
    </source>
</reference>
<dbReference type="Proteomes" id="UP000660454">
    <property type="component" value="Unassembled WGS sequence"/>
</dbReference>
<dbReference type="Gene3D" id="3.20.20.30">
    <property type="entry name" value="Luciferase-like domain"/>
    <property type="match status" value="1"/>
</dbReference>
<dbReference type="InterPro" id="IPR036661">
    <property type="entry name" value="Luciferase-like_sf"/>
</dbReference>
<evidence type="ECO:0000313" key="1">
    <source>
        <dbReference type="EMBL" id="GIH64541.1"/>
    </source>
</evidence>
<gene>
    <name evidence="1" type="ORF">Msi02_53580</name>
</gene>
<comment type="caution">
    <text evidence="1">The sequence shown here is derived from an EMBL/GenBank/DDBJ whole genome shotgun (WGS) entry which is preliminary data.</text>
</comment>
<name>A0ABQ4GSW9_9ACTN</name>
<keyword evidence="2" id="KW-1185">Reference proteome</keyword>
<dbReference type="EMBL" id="BOOF01000032">
    <property type="protein sequence ID" value="GIH64541.1"/>
    <property type="molecule type" value="Genomic_DNA"/>
</dbReference>
<sequence>MRSDQWIRHWEARQGRWAAAGSGSAVGRARPCAPCPLRRAAVRWTDPAIARARRPCTYALLYDVAHDMVAAGFGGPAGPPPGAGPVRPTITGGPETVAAQLQAVCEAGVGIADLIFSADLLPPEVPPESVKLFSKEVIPAFR</sequence>
<dbReference type="SUPFAM" id="SSF51679">
    <property type="entry name" value="Bacterial luciferase-like"/>
    <property type="match status" value="1"/>
</dbReference>
<evidence type="ECO:0008006" key="3">
    <source>
        <dbReference type="Google" id="ProtNLM"/>
    </source>
</evidence>